<gene>
    <name evidence="2" type="ORF">FK530_25475</name>
</gene>
<organism evidence="2 3">
    <name type="scientific">Tsukamurella conjunctivitidis</name>
    <dbReference type="NCBI Taxonomy" id="2592068"/>
    <lineage>
        <taxon>Bacteria</taxon>
        <taxon>Bacillati</taxon>
        <taxon>Actinomycetota</taxon>
        <taxon>Actinomycetes</taxon>
        <taxon>Mycobacteriales</taxon>
        <taxon>Tsukamurellaceae</taxon>
        <taxon>Tsukamurella</taxon>
    </lineage>
</organism>
<dbReference type="GO" id="GO:0030246">
    <property type="term" value="F:carbohydrate binding"/>
    <property type="evidence" value="ECO:0007669"/>
    <property type="project" value="InterPro"/>
</dbReference>
<dbReference type="GO" id="GO:0000224">
    <property type="term" value="F:peptide-N4-(N-acetyl-beta-glucosaminyl)asparagine amidase activity"/>
    <property type="evidence" value="ECO:0007669"/>
    <property type="project" value="TreeGrafter"/>
</dbReference>
<feature type="non-terminal residue" evidence="2">
    <location>
        <position position="174"/>
    </location>
</feature>
<name>A0A5C5RCC9_9ACTN</name>
<evidence type="ECO:0000313" key="2">
    <source>
        <dbReference type="EMBL" id="TWS19781.1"/>
    </source>
</evidence>
<proteinExistence type="predicted"/>
<dbReference type="GO" id="GO:0005829">
    <property type="term" value="C:cytosol"/>
    <property type="evidence" value="ECO:0007669"/>
    <property type="project" value="TreeGrafter"/>
</dbReference>
<keyword evidence="3" id="KW-1185">Reference proteome</keyword>
<dbReference type="InterPro" id="IPR014718">
    <property type="entry name" value="GH-type_carb-bd"/>
</dbReference>
<protein>
    <recommendedName>
        <fullName evidence="1">Glycosyl hydrolase family 92 N-terminal domain-containing protein</fullName>
    </recommendedName>
</protein>
<sequence length="174" mass="17892">YTVRFPDTGVRAELSATTRTGIARFTFSKDAPAYVHVRSGGSLNGNSDASATVSEDLTTVTGSTTTGDFCGKGNSYTLYYAATFSTPAKAAGTWSGDHVNDAGVLTGTGGRSGAWLEFTGGQEVEVRVGVSYVSVGGAQANLAAEATGRSFDQILSAAEDRWNSVLSRIEVGGG</sequence>
<dbReference type="Proteomes" id="UP000319375">
    <property type="component" value="Unassembled WGS sequence"/>
</dbReference>
<evidence type="ECO:0000313" key="3">
    <source>
        <dbReference type="Proteomes" id="UP000319375"/>
    </source>
</evidence>
<dbReference type="Pfam" id="PF17678">
    <property type="entry name" value="Glyco_hydro_92N"/>
    <property type="match status" value="1"/>
</dbReference>
<dbReference type="EMBL" id="VIGX01000296">
    <property type="protein sequence ID" value="TWS19781.1"/>
    <property type="molecule type" value="Genomic_DNA"/>
</dbReference>
<dbReference type="AlphaFoldDB" id="A0A5C5RCC9"/>
<dbReference type="PANTHER" id="PTHR12143">
    <property type="entry name" value="PEPTIDE N-GLYCANASE PNGASE -RELATED"/>
    <property type="match status" value="1"/>
</dbReference>
<dbReference type="InterPro" id="IPR041371">
    <property type="entry name" value="GH92_N"/>
</dbReference>
<accession>A0A5C5RCC9</accession>
<dbReference type="Gene3D" id="2.70.98.10">
    <property type="match status" value="1"/>
</dbReference>
<reference evidence="2 3" key="1">
    <citation type="submission" date="2019-06" db="EMBL/GenBank/DDBJ databases">
        <title>Tsukamurella conjunctivitidis sp. nov., Tsukamurella assacharolytica sp. nov. and Tsukamurella sputae sp. nov. isolated from patients with conjunctivitis, bacteraemia (lymphoma) and respiratory infection (sputum) in Hong Kong.</title>
        <authorList>
            <person name="Teng J.L.L."/>
            <person name="Lee H.H."/>
            <person name="Fong J.Y.H."/>
            <person name="Fok K.M.N."/>
            <person name="Lau S.K.P."/>
            <person name="Woo P.C.Y."/>
        </authorList>
    </citation>
    <scope>NUCLEOTIDE SEQUENCE [LARGE SCALE GENOMIC DNA]</scope>
    <source>
        <strain evidence="2 3">HKU72</strain>
    </source>
</reference>
<feature type="domain" description="Glycosyl hydrolase family 92 N-terminal" evidence="1">
    <location>
        <begin position="1"/>
        <end position="131"/>
    </location>
</feature>
<dbReference type="PANTHER" id="PTHR12143:SF39">
    <property type="entry name" value="SECRETED PROTEIN"/>
    <property type="match status" value="1"/>
</dbReference>
<evidence type="ECO:0000259" key="1">
    <source>
        <dbReference type="Pfam" id="PF17678"/>
    </source>
</evidence>
<comment type="caution">
    <text evidence="2">The sequence shown here is derived from an EMBL/GenBank/DDBJ whole genome shotgun (WGS) entry which is preliminary data.</text>
</comment>
<dbReference type="GO" id="GO:0006516">
    <property type="term" value="P:glycoprotein catabolic process"/>
    <property type="evidence" value="ECO:0007669"/>
    <property type="project" value="TreeGrafter"/>
</dbReference>
<feature type="non-terminal residue" evidence="2">
    <location>
        <position position="1"/>
    </location>
</feature>
<dbReference type="InterPro" id="IPR050883">
    <property type="entry name" value="PNGase"/>
</dbReference>